<keyword evidence="10" id="KW-1185">Reference proteome</keyword>
<evidence type="ECO:0000313" key="10">
    <source>
        <dbReference type="Proteomes" id="UP000807353"/>
    </source>
</evidence>
<dbReference type="PIRSF" id="PIRSF001357">
    <property type="entry name" value="DeoC"/>
    <property type="match status" value="1"/>
</dbReference>
<dbReference type="InterPro" id="IPR002915">
    <property type="entry name" value="DeoC/FbaB/LacD_aldolase"/>
</dbReference>
<dbReference type="InterPro" id="IPR013785">
    <property type="entry name" value="Aldolase_TIM"/>
</dbReference>
<dbReference type="AlphaFoldDB" id="A0A9P5Y0F3"/>
<dbReference type="PANTHER" id="PTHR10889">
    <property type="entry name" value="DEOXYRIBOSE-PHOSPHATE ALDOLASE"/>
    <property type="match status" value="1"/>
</dbReference>
<dbReference type="SMART" id="SM01133">
    <property type="entry name" value="DeoC"/>
    <property type="match status" value="1"/>
</dbReference>
<dbReference type="NCBIfam" id="TIGR00126">
    <property type="entry name" value="deoC"/>
    <property type="match status" value="1"/>
</dbReference>
<dbReference type="FunFam" id="3.20.20.70:FF:000044">
    <property type="entry name" value="Deoxyribose-phosphate aldolase"/>
    <property type="match status" value="1"/>
</dbReference>
<evidence type="ECO:0000256" key="2">
    <source>
        <dbReference type="ARBA" id="ARBA00012515"/>
    </source>
</evidence>
<dbReference type="GO" id="GO:0005737">
    <property type="term" value="C:cytoplasm"/>
    <property type="evidence" value="ECO:0007669"/>
    <property type="project" value="InterPro"/>
</dbReference>
<dbReference type="EC" id="4.1.2.4" evidence="2"/>
<dbReference type="CDD" id="cd00959">
    <property type="entry name" value="DeoC"/>
    <property type="match status" value="1"/>
</dbReference>
<comment type="similarity">
    <text evidence="1">Belongs to the DeoC/FbaB aldolase family. DeoC type 1 subfamily.</text>
</comment>
<protein>
    <recommendedName>
        <fullName evidence="2">deoxyribose-phosphate aldolase</fullName>
        <ecNumber evidence="2">4.1.2.4</ecNumber>
    </recommendedName>
    <alternativeName>
        <fullName evidence="6">2-deoxy-D-ribose 5-phosphate aldolase</fullName>
    </alternativeName>
</protein>
<dbReference type="GO" id="GO:0009264">
    <property type="term" value="P:deoxyribonucleotide catabolic process"/>
    <property type="evidence" value="ECO:0007669"/>
    <property type="project" value="InterPro"/>
</dbReference>
<dbReference type="OrthoDB" id="70823at2759"/>
<keyword evidence="4" id="KW-0456">Lyase</keyword>
<dbReference type="HAMAP" id="MF_00114">
    <property type="entry name" value="DeoC_type1"/>
    <property type="match status" value="1"/>
</dbReference>
<evidence type="ECO:0000256" key="6">
    <source>
        <dbReference type="ARBA" id="ARBA00032755"/>
    </source>
</evidence>
<dbReference type="SUPFAM" id="SSF51569">
    <property type="entry name" value="Aldolase"/>
    <property type="match status" value="1"/>
</dbReference>
<evidence type="ECO:0000256" key="5">
    <source>
        <dbReference type="ARBA" id="ARBA00023270"/>
    </source>
</evidence>
<gene>
    <name evidence="9" type="ORF">BDZ94DRAFT_1310871</name>
</gene>
<proteinExistence type="inferred from homology"/>
<keyword evidence="3" id="KW-0963">Cytoplasm</keyword>
<dbReference type="GO" id="GO:0016052">
    <property type="term" value="P:carbohydrate catabolic process"/>
    <property type="evidence" value="ECO:0007669"/>
    <property type="project" value="TreeGrafter"/>
</dbReference>
<evidence type="ECO:0000256" key="3">
    <source>
        <dbReference type="ARBA" id="ARBA00022490"/>
    </source>
</evidence>
<evidence type="ECO:0000256" key="7">
    <source>
        <dbReference type="ARBA" id="ARBA00048791"/>
    </source>
</evidence>
<dbReference type="Pfam" id="PF01791">
    <property type="entry name" value="DeoC"/>
    <property type="match status" value="1"/>
</dbReference>
<evidence type="ECO:0000256" key="1">
    <source>
        <dbReference type="ARBA" id="ARBA00010936"/>
    </source>
</evidence>
<dbReference type="Proteomes" id="UP000807353">
    <property type="component" value="Unassembled WGS sequence"/>
</dbReference>
<evidence type="ECO:0000256" key="4">
    <source>
        <dbReference type="ARBA" id="ARBA00023239"/>
    </source>
</evidence>
<dbReference type="EMBL" id="MU150288">
    <property type="protein sequence ID" value="KAF9461147.1"/>
    <property type="molecule type" value="Genomic_DNA"/>
</dbReference>
<feature type="active site" description="Schiff-base intermediate with acetaldehyde" evidence="8">
    <location>
        <position position="187"/>
    </location>
</feature>
<reference evidence="9" key="1">
    <citation type="submission" date="2020-11" db="EMBL/GenBank/DDBJ databases">
        <authorList>
            <consortium name="DOE Joint Genome Institute"/>
            <person name="Ahrendt S."/>
            <person name="Riley R."/>
            <person name="Andreopoulos W."/>
            <person name="Labutti K."/>
            <person name="Pangilinan J."/>
            <person name="Ruiz-Duenas F.J."/>
            <person name="Barrasa J.M."/>
            <person name="Sanchez-Garcia M."/>
            <person name="Camarero S."/>
            <person name="Miyauchi S."/>
            <person name="Serrano A."/>
            <person name="Linde D."/>
            <person name="Babiker R."/>
            <person name="Drula E."/>
            <person name="Ayuso-Fernandez I."/>
            <person name="Pacheco R."/>
            <person name="Padilla G."/>
            <person name="Ferreira P."/>
            <person name="Barriuso J."/>
            <person name="Kellner H."/>
            <person name="Castanera R."/>
            <person name="Alfaro M."/>
            <person name="Ramirez L."/>
            <person name="Pisabarro A.G."/>
            <person name="Kuo A."/>
            <person name="Tritt A."/>
            <person name="Lipzen A."/>
            <person name="He G."/>
            <person name="Yan M."/>
            <person name="Ng V."/>
            <person name="Cullen D."/>
            <person name="Martin F."/>
            <person name="Rosso M.-N."/>
            <person name="Henrissat B."/>
            <person name="Hibbett D."/>
            <person name="Martinez A.T."/>
            <person name="Grigoriev I.V."/>
        </authorList>
    </citation>
    <scope>NUCLEOTIDE SEQUENCE</scope>
    <source>
        <strain evidence="9">CBS 247.69</strain>
    </source>
</reference>
<dbReference type="GO" id="GO:0004139">
    <property type="term" value="F:deoxyribose-phosphate aldolase activity"/>
    <property type="evidence" value="ECO:0007669"/>
    <property type="project" value="UniProtKB-EC"/>
</dbReference>
<organism evidence="9 10">
    <name type="scientific">Collybia nuda</name>
    <dbReference type="NCBI Taxonomy" id="64659"/>
    <lineage>
        <taxon>Eukaryota</taxon>
        <taxon>Fungi</taxon>
        <taxon>Dikarya</taxon>
        <taxon>Basidiomycota</taxon>
        <taxon>Agaricomycotina</taxon>
        <taxon>Agaricomycetes</taxon>
        <taxon>Agaricomycetidae</taxon>
        <taxon>Agaricales</taxon>
        <taxon>Tricholomatineae</taxon>
        <taxon>Clitocybaceae</taxon>
        <taxon>Collybia</taxon>
    </lineage>
</organism>
<keyword evidence="5 8" id="KW-0704">Schiff base</keyword>
<dbReference type="PANTHER" id="PTHR10889:SF1">
    <property type="entry name" value="DEOXYRIBOSE-PHOSPHATE ALDOLASE"/>
    <property type="match status" value="1"/>
</dbReference>
<feature type="active site" description="Schiff-base intermediate with acetaldehyde" evidence="8">
    <location>
        <position position="218"/>
    </location>
</feature>
<evidence type="ECO:0000313" key="9">
    <source>
        <dbReference type="EMBL" id="KAF9461147.1"/>
    </source>
</evidence>
<dbReference type="InterPro" id="IPR011343">
    <property type="entry name" value="DeoC"/>
</dbReference>
<comment type="catalytic activity">
    <reaction evidence="7">
        <text>2-deoxy-D-ribose 5-phosphate = D-glyceraldehyde 3-phosphate + acetaldehyde</text>
        <dbReference type="Rhea" id="RHEA:12821"/>
        <dbReference type="ChEBI" id="CHEBI:15343"/>
        <dbReference type="ChEBI" id="CHEBI:59776"/>
        <dbReference type="ChEBI" id="CHEBI:62877"/>
        <dbReference type="EC" id="4.1.2.4"/>
    </reaction>
</comment>
<sequence>MALTNVEWASLVKEKISEVFKLPDFSRATPASALSNDELAFTIDHTLLKPDATPAQIDELCDQALQYKFKSCCVNGVHIEQVARRLKGSSSIPCCVIGFPLGAGSSKSKAFEAAQAVSDGAKEIDMVISIGALKTGEYSRVYDDIRAVVDASAGNLVKVILETVFLSDEEKVAAAFISAEAGAAFVKTCTGFSGGGASAADVALMKKSVAYKGSVMVKASAGIRSYEKCLEMLDAGADRIGTSSGVPIIEKAVSHGGTY</sequence>
<evidence type="ECO:0000256" key="8">
    <source>
        <dbReference type="PIRSR" id="PIRSR001357-50"/>
    </source>
</evidence>
<dbReference type="Gene3D" id="3.20.20.70">
    <property type="entry name" value="Aldolase class I"/>
    <property type="match status" value="1"/>
</dbReference>
<name>A0A9P5Y0F3_9AGAR</name>
<accession>A0A9P5Y0F3</accession>
<comment type="caution">
    <text evidence="9">The sequence shown here is derived from an EMBL/GenBank/DDBJ whole genome shotgun (WGS) entry which is preliminary data.</text>
</comment>
<dbReference type="InterPro" id="IPR028581">
    <property type="entry name" value="DeoC_typeI"/>
</dbReference>